<keyword evidence="2" id="KW-1185">Reference proteome</keyword>
<evidence type="ECO:0000313" key="2">
    <source>
        <dbReference type="Proteomes" id="UP000235145"/>
    </source>
</evidence>
<evidence type="ECO:0000313" key="1">
    <source>
        <dbReference type="EMBL" id="KAJ0212550.1"/>
    </source>
</evidence>
<accession>A0A9R1VXH5</accession>
<dbReference type="EMBL" id="NBSK02000004">
    <property type="protein sequence ID" value="KAJ0212550.1"/>
    <property type="molecule type" value="Genomic_DNA"/>
</dbReference>
<proteinExistence type="predicted"/>
<name>A0A9R1VXH5_LACSA</name>
<dbReference type="AlphaFoldDB" id="A0A9R1VXH5"/>
<sequence length="110" mass="12233">MLSKCVDYTGRLKLTSSNTKHMYVNPKIPGTQALIAGAQYQISHLKMFGNMSPVPNVVNQHTQKVMDAILIDNTNTTPIFMSNEATHSLVNAIAQEIINRIPIQDRKTLP</sequence>
<protein>
    <submittedName>
        <fullName evidence="1">Uncharacterized protein</fullName>
    </submittedName>
</protein>
<organism evidence="1 2">
    <name type="scientific">Lactuca sativa</name>
    <name type="common">Garden lettuce</name>
    <dbReference type="NCBI Taxonomy" id="4236"/>
    <lineage>
        <taxon>Eukaryota</taxon>
        <taxon>Viridiplantae</taxon>
        <taxon>Streptophyta</taxon>
        <taxon>Embryophyta</taxon>
        <taxon>Tracheophyta</taxon>
        <taxon>Spermatophyta</taxon>
        <taxon>Magnoliopsida</taxon>
        <taxon>eudicotyledons</taxon>
        <taxon>Gunneridae</taxon>
        <taxon>Pentapetalae</taxon>
        <taxon>asterids</taxon>
        <taxon>campanulids</taxon>
        <taxon>Asterales</taxon>
        <taxon>Asteraceae</taxon>
        <taxon>Cichorioideae</taxon>
        <taxon>Cichorieae</taxon>
        <taxon>Lactucinae</taxon>
        <taxon>Lactuca</taxon>
    </lineage>
</organism>
<reference evidence="1 2" key="1">
    <citation type="journal article" date="2017" name="Nat. Commun.">
        <title>Genome assembly with in vitro proximity ligation data and whole-genome triplication in lettuce.</title>
        <authorList>
            <person name="Reyes-Chin-Wo S."/>
            <person name="Wang Z."/>
            <person name="Yang X."/>
            <person name="Kozik A."/>
            <person name="Arikit S."/>
            <person name="Song C."/>
            <person name="Xia L."/>
            <person name="Froenicke L."/>
            <person name="Lavelle D.O."/>
            <person name="Truco M.J."/>
            <person name="Xia R."/>
            <person name="Zhu S."/>
            <person name="Xu C."/>
            <person name="Xu H."/>
            <person name="Xu X."/>
            <person name="Cox K."/>
            <person name="Korf I."/>
            <person name="Meyers B.C."/>
            <person name="Michelmore R.W."/>
        </authorList>
    </citation>
    <scope>NUCLEOTIDE SEQUENCE [LARGE SCALE GENOMIC DNA]</scope>
    <source>
        <strain evidence="2">cv. Salinas</strain>
        <tissue evidence="1">Seedlings</tissue>
    </source>
</reference>
<comment type="caution">
    <text evidence="1">The sequence shown here is derived from an EMBL/GenBank/DDBJ whole genome shotgun (WGS) entry which is preliminary data.</text>
</comment>
<dbReference type="Proteomes" id="UP000235145">
    <property type="component" value="Unassembled WGS sequence"/>
</dbReference>
<gene>
    <name evidence="1" type="ORF">LSAT_V11C400217950</name>
</gene>